<feature type="compositionally biased region" description="Basic and acidic residues" evidence="3">
    <location>
        <begin position="18"/>
        <end position="32"/>
    </location>
</feature>
<dbReference type="Proteomes" id="UP000031516">
    <property type="component" value="Unassembled WGS sequence"/>
</dbReference>
<evidence type="ECO:0000256" key="3">
    <source>
        <dbReference type="SAM" id="MobiDB-lite"/>
    </source>
</evidence>
<evidence type="ECO:0000313" key="6">
    <source>
        <dbReference type="Proteomes" id="UP000031516"/>
    </source>
</evidence>
<keyword evidence="1 2" id="KW-0694">RNA-binding</keyword>
<dbReference type="Gene3D" id="3.30.70.330">
    <property type="match status" value="1"/>
</dbReference>
<dbReference type="SMART" id="SM00360">
    <property type="entry name" value="RRM"/>
    <property type="match status" value="1"/>
</dbReference>
<feature type="compositionally biased region" description="Polar residues" evidence="3">
    <location>
        <begin position="127"/>
        <end position="153"/>
    </location>
</feature>
<dbReference type="PROSITE" id="PS50102">
    <property type="entry name" value="RRM"/>
    <property type="match status" value="1"/>
</dbReference>
<accession>A0A0A8LA94</accession>
<evidence type="ECO:0000256" key="1">
    <source>
        <dbReference type="ARBA" id="ARBA00022884"/>
    </source>
</evidence>
<dbReference type="InterPro" id="IPR035979">
    <property type="entry name" value="RBD_domain_sf"/>
</dbReference>
<dbReference type="GO" id="GO:0003723">
    <property type="term" value="F:RNA binding"/>
    <property type="evidence" value="ECO:0007669"/>
    <property type="project" value="UniProtKB-UniRule"/>
</dbReference>
<dbReference type="Pfam" id="PF00076">
    <property type="entry name" value="RRM_1"/>
    <property type="match status" value="1"/>
</dbReference>
<feature type="region of interest" description="Disordered" evidence="3">
    <location>
        <begin position="13"/>
        <end position="40"/>
    </location>
</feature>
<keyword evidence="6" id="KW-1185">Reference proteome</keyword>
<dbReference type="InterPro" id="IPR012677">
    <property type="entry name" value="Nucleotide-bd_a/b_plait_sf"/>
</dbReference>
<evidence type="ECO:0000259" key="4">
    <source>
        <dbReference type="PROSITE" id="PS50102"/>
    </source>
</evidence>
<reference evidence="5 6" key="1">
    <citation type="submission" date="2014-03" db="EMBL/GenBank/DDBJ databases">
        <title>The genome of Kluyveromyces dobzhanskii.</title>
        <authorList>
            <person name="Nystedt B."/>
            <person name="Astrom S."/>
        </authorList>
    </citation>
    <scope>NUCLEOTIDE SEQUENCE [LARGE SCALE GENOMIC DNA]</scope>
    <source>
        <strain evidence="5 6">CBS 2104</strain>
    </source>
</reference>
<feature type="compositionally biased region" description="Basic and acidic residues" evidence="3">
    <location>
        <begin position="156"/>
        <end position="165"/>
    </location>
</feature>
<organism evidence="5 6">
    <name type="scientific">Kluyveromyces dobzhanskii CBS 2104</name>
    <dbReference type="NCBI Taxonomy" id="1427455"/>
    <lineage>
        <taxon>Eukaryota</taxon>
        <taxon>Fungi</taxon>
        <taxon>Dikarya</taxon>
        <taxon>Ascomycota</taxon>
        <taxon>Saccharomycotina</taxon>
        <taxon>Saccharomycetes</taxon>
        <taxon>Saccharomycetales</taxon>
        <taxon>Saccharomycetaceae</taxon>
        <taxon>Kluyveromyces</taxon>
    </lineage>
</organism>
<feature type="region of interest" description="Disordered" evidence="3">
    <location>
        <begin position="125"/>
        <end position="177"/>
    </location>
</feature>
<feature type="domain" description="RRM" evidence="4">
    <location>
        <begin position="49"/>
        <end position="123"/>
    </location>
</feature>
<comment type="caution">
    <text evidence="5">The sequence shown here is derived from an EMBL/GenBank/DDBJ whole genome shotgun (WGS) entry which is preliminary data.</text>
</comment>
<dbReference type="AlphaFoldDB" id="A0A0A8LA94"/>
<dbReference type="InterPro" id="IPR000504">
    <property type="entry name" value="RRM_dom"/>
</dbReference>
<dbReference type="SUPFAM" id="SSF54928">
    <property type="entry name" value="RNA-binding domain, RBD"/>
    <property type="match status" value="1"/>
</dbReference>
<dbReference type="InterPro" id="IPR025715">
    <property type="entry name" value="FoP_C"/>
</dbReference>
<gene>
    <name evidence="5" type="ORF">KLDO_g4227.t2</name>
</gene>
<evidence type="ECO:0000313" key="5">
    <source>
        <dbReference type="EMBL" id="CDO96006.1"/>
    </source>
</evidence>
<name>A0A0A8LA94_9SACH</name>
<feature type="compositionally biased region" description="Acidic residues" evidence="3">
    <location>
        <begin position="166"/>
        <end position="177"/>
    </location>
</feature>
<evidence type="ECO:0000256" key="2">
    <source>
        <dbReference type="PROSITE-ProRule" id="PRU00176"/>
    </source>
</evidence>
<protein>
    <submittedName>
        <fullName evidence="5">WGS project CCBQ000000000 data, contig 00015</fullName>
    </submittedName>
</protein>
<dbReference type="OrthoDB" id="1099063at2759"/>
<sequence>MSSNMNAMQNGLAGRLGIFDRDREPRAKDRGRGGNRSKRAFNDRRKKITLLRIKNIPLETSDYEIEDWLNEIGEVESVRINDKKENRVATVGFKDPQLLGTAAEKLNGKEVHGVQLEVETFEVGAKNPSSGQSYRGNATGAQSGVASTPANASRKSKPEPKTKEELDQEMEDYMNQN</sequence>
<dbReference type="Pfam" id="PF13865">
    <property type="entry name" value="FoP_duplication"/>
    <property type="match status" value="1"/>
</dbReference>
<dbReference type="EMBL" id="CCBQ010000045">
    <property type="protein sequence ID" value="CDO96006.1"/>
    <property type="molecule type" value="Genomic_DNA"/>
</dbReference>
<proteinExistence type="predicted"/>